<sequence>MQDQGNRVFVGTNENAVRQHISMISSDNYNV</sequence>
<keyword evidence="2" id="KW-1185">Reference proteome</keyword>
<dbReference type="EMBL" id="LXQA011166778">
    <property type="protein sequence ID" value="MCI87470.1"/>
    <property type="molecule type" value="Genomic_DNA"/>
</dbReference>
<dbReference type="AlphaFoldDB" id="A0A392VM37"/>
<reference evidence="1 2" key="1">
    <citation type="journal article" date="2018" name="Front. Plant Sci.">
        <title>Red Clover (Trifolium pratense) and Zigzag Clover (T. medium) - A Picture of Genomic Similarities and Differences.</title>
        <authorList>
            <person name="Dluhosova J."/>
            <person name="Istvanek J."/>
            <person name="Nedelnik J."/>
            <person name="Repkova J."/>
        </authorList>
    </citation>
    <scope>NUCLEOTIDE SEQUENCE [LARGE SCALE GENOMIC DNA]</scope>
    <source>
        <strain evidence="2">cv. 10/8</strain>
        <tissue evidence="1">Leaf</tissue>
    </source>
</reference>
<evidence type="ECO:0000313" key="2">
    <source>
        <dbReference type="Proteomes" id="UP000265520"/>
    </source>
</evidence>
<organism evidence="1 2">
    <name type="scientific">Trifolium medium</name>
    <dbReference type="NCBI Taxonomy" id="97028"/>
    <lineage>
        <taxon>Eukaryota</taxon>
        <taxon>Viridiplantae</taxon>
        <taxon>Streptophyta</taxon>
        <taxon>Embryophyta</taxon>
        <taxon>Tracheophyta</taxon>
        <taxon>Spermatophyta</taxon>
        <taxon>Magnoliopsida</taxon>
        <taxon>eudicotyledons</taxon>
        <taxon>Gunneridae</taxon>
        <taxon>Pentapetalae</taxon>
        <taxon>rosids</taxon>
        <taxon>fabids</taxon>
        <taxon>Fabales</taxon>
        <taxon>Fabaceae</taxon>
        <taxon>Papilionoideae</taxon>
        <taxon>50 kb inversion clade</taxon>
        <taxon>NPAAA clade</taxon>
        <taxon>Hologalegina</taxon>
        <taxon>IRL clade</taxon>
        <taxon>Trifolieae</taxon>
        <taxon>Trifolium</taxon>
    </lineage>
</organism>
<feature type="non-terminal residue" evidence="1">
    <location>
        <position position="31"/>
    </location>
</feature>
<evidence type="ECO:0000313" key="1">
    <source>
        <dbReference type="EMBL" id="MCI87470.1"/>
    </source>
</evidence>
<comment type="caution">
    <text evidence="1">The sequence shown here is derived from an EMBL/GenBank/DDBJ whole genome shotgun (WGS) entry which is preliminary data.</text>
</comment>
<proteinExistence type="predicted"/>
<dbReference type="Proteomes" id="UP000265520">
    <property type="component" value="Unassembled WGS sequence"/>
</dbReference>
<accession>A0A392VM37</accession>
<name>A0A392VM37_9FABA</name>
<protein>
    <submittedName>
        <fullName evidence="1">Calcium-independent phospholipase A2-gamma</fullName>
    </submittedName>
</protein>